<evidence type="ECO:0000259" key="13">
    <source>
        <dbReference type="PROSITE" id="PS50106"/>
    </source>
</evidence>
<comment type="cofactor">
    <cofactor evidence="1">
        <name>Zn(2+)</name>
        <dbReference type="ChEBI" id="CHEBI:29105"/>
    </cofactor>
</comment>
<evidence type="ECO:0000256" key="10">
    <source>
        <dbReference type="ARBA" id="ARBA00023136"/>
    </source>
</evidence>
<reference evidence="14 15" key="1">
    <citation type="submission" date="2021-02" db="EMBL/GenBank/DDBJ databases">
        <title>De Novo genome assembly of isolated myxobacteria.</title>
        <authorList>
            <person name="Stevens D.C."/>
        </authorList>
    </citation>
    <scope>NUCLEOTIDE SEQUENCE [LARGE SCALE GENOMIC DNA]</scope>
    <source>
        <strain evidence="14 15">SCHIC003</strain>
    </source>
</reference>
<dbReference type="Gene3D" id="2.30.42.10">
    <property type="match status" value="1"/>
</dbReference>
<dbReference type="PANTHER" id="PTHR42837:SF2">
    <property type="entry name" value="MEMBRANE METALLOPROTEASE ARASP2, CHLOROPLASTIC-RELATED"/>
    <property type="match status" value="1"/>
</dbReference>
<dbReference type="Pfam" id="PF02163">
    <property type="entry name" value="Peptidase_M50"/>
    <property type="match status" value="1"/>
</dbReference>
<accession>A0ABX7NGZ8</accession>
<keyword evidence="15" id="KW-1185">Reference proteome</keyword>
<feature type="region of interest" description="Disordered" evidence="11">
    <location>
        <begin position="369"/>
        <end position="655"/>
    </location>
</feature>
<dbReference type="CDD" id="cd06163">
    <property type="entry name" value="S2P-M50_PDZ_RseP-like"/>
    <property type="match status" value="1"/>
</dbReference>
<feature type="compositionally biased region" description="Low complexity" evidence="11">
    <location>
        <begin position="559"/>
        <end position="634"/>
    </location>
</feature>
<evidence type="ECO:0000313" key="15">
    <source>
        <dbReference type="Proteomes" id="UP000663090"/>
    </source>
</evidence>
<dbReference type="RefSeq" id="WP_206718297.1">
    <property type="nucleotide sequence ID" value="NZ_CP071091.1"/>
</dbReference>
<dbReference type="SUPFAM" id="SSF50156">
    <property type="entry name" value="PDZ domain-like"/>
    <property type="match status" value="1"/>
</dbReference>
<organism evidence="14 15">
    <name type="scientific">Myxococcus landrumensis</name>
    <dbReference type="NCBI Taxonomy" id="2813577"/>
    <lineage>
        <taxon>Bacteria</taxon>
        <taxon>Pseudomonadati</taxon>
        <taxon>Myxococcota</taxon>
        <taxon>Myxococcia</taxon>
        <taxon>Myxococcales</taxon>
        <taxon>Cystobacterineae</taxon>
        <taxon>Myxococcaceae</taxon>
        <taxon>Myxococcus</taxon>
    </lineage>
</organism>
<keyword evidence="8 12" id="KW-1133">Transmembrane helix</keyword>
<sequence length="655" mass="63336">MHYALVLLALGALLALHELGHLVAARLLGVRVPRFVFGFGPPMASFRLGGTQFVVGAVPLGATVHIQGMNPHRADAAEAASFQTLGPVRRALIILAGPLTNYLFALGVLFALYTSGTHVVVPLTVGTVRPGSEAARAQLLPGDRIDMVDGQSLRNWTEFVEKVAVGVGRPLELRVERHGEARTVTVRPRPDEQGEGRIGVSQQYVYRTHAPGEALRHSVVHTMNIASEGVAMFLRLAQGDPAHGGPTGPGALVRQESSDAASSGLDSVLRALVAASVALALLTLLPVPGLDGGRVLLLMVEAVSGRRLPPRVETLAQTVGFLAISAIIVAVAAAEIRSALPERFKSKPQTAGVPAESVPQGLGVAGGAVAPATAGGSSTTSPGASATAPGAQQGTPAATPPTGVGAPTATPSTNTSGTTAAPATGTATATPPSAGGVAPAAGTTTATASPAGGVAPAAGTTTATASPAGGVAPATSSPATGTNTATPSPAGGVAPATSSPATGTNTTPPSPAGGVAPATSSPAAGTTTATPANARDAAPTTPSAVAGTPSASAKSQEMTSATPSPVAGATPATGAASSSPATSTRSLPPAPSGAAAAQTPTAPAPTGAAPSGASDSSATSSKVGAASSGAATPTAAPPKPATTGSPPTVSGPPTQ</sequence>
<keyword evidence="9" id="KW-0482">Metalloprotease</keyword>
<keyword evidence="6" id="KW-0378">Hydrolase</keyword>
<dbReference type="InterPro" id="IPR004387">
    <property type="entry name" value="Pept_M50_Zn"/>
</dbReference>
<evidence type="ECO:0000256" key="1">
    <source>
        <dbReference type="ARBA" id="ARBA00001947"/>
    </source>
</evidence>
<dbReference type="InterPro" id="IPR041489">
    <property type="entry name" value="PDZ_6"/>
</dbReference>
<name>A0ABX7NGZ8_9BACT</name>
<feature type="compositionally biased region" description="Polar residues" evidence="11">
    <location>
        <begin position="496"/>
        <end position="505"/>
    </location>
</feature>
<feature type="compositionally biased region" description="Low complexity" evidence="11">
    <location>
        <begin position="641"/>
        <end position="655"/>
    </location>
</feature>
<dbReference type="CDD" id="cd23081">
    <property type="entry name" value="cpPDZ_EcRseP-like"/>
    <property type="match status" value="1"/>
</dbReference>
<feature type="domain" description="PDZ" evidence="13">
    <location>
        <begin position="92"/>
        <end position="157"/>
    </location>
</feature>
<dbReference type="InterPro" id="IPR001478">
    <property type="entry name" value="PDZ"/>
</dbReference>
<comment type="subcellular location">
    <subcellularLocation>
        <location evidence="2">Membrane</location>
        <topology evidence="2">Multi-pass membrane protein</topology>
    </subcellularLocation>
</comment>
<dbReference type="GO" id="GO:0008233">
    <property type="term" value="F:peptidase activity"/>
    <property type="evidence" value="ECO:0007669"/>
    <property type="project" value="UniProtKB-KW"/>
</dbReference>
<keyword evidence="10 12" id="KW-0472">Membrane</keyword>
<feature type="transmembrane region" description="Helical" evidence="12">
    <location>
        <begin position="91"/>
        <end position="113"/>
    </location>
</feature>
<dbReference type="Pfam" id="PF17820">
    <property type="entry name" value="PDZ_6"/>
    <property type="match status" value="1"/>
</dbReference>
<keyword evidence="7" id="KW-0862">Zinc</keyword>
<evidence type="ECO:0000256" key="7">
    <source>
        <dbReference type="ARBA" id="ARBA00022833"/>
    </source>
</evidence>
<evidence type="ECO:0000256" key="8">
    <source>
        <dbReference type="ARBA" id="ARBA00022989"/>
    </source>
</evidence>
<feature type="compositionally biased region" description="Polar residues" evidence="11">
    <location>
        <begin position="549"/>
        <end position="558"/>
    </location>
</feature>
<dbReference type="EMBL" id="CP071091">
    <property type="protein sequence ID" value="QSQ16651.1"/>
    <property type="molecule type" value="Genomic_DNA"/>
</dbReference>
<dbReference type="Proteomes" id="UP000663090">
    <property type="component" value="Chromosome"/>
</dbReference>
<comment type="similarity">
    <text evidence="3">Belongs to the peptidase M50B family.</text>
</comment>
<evidence type="ECO:0000313" key="14">
    <source>
        <dbReference type="EMBL" id="QSQ16651.1"/>
    </source>
</evidence>
<dbReference type="InterPro" id="IPR036034">
    <property type="entry name" value="PDZ_sf"/>
</dbReference>
<dbReference type="PROSITE" id="PS50106">
    <property type="entry name" value="PDZ"/>
    <property type="match status" value="1"/>
</dbReference>
<evidence type="ECO:0000256" key="4">
    <source>
        <dbReference type="ARBA" id="ARBA00022670"/>
    </source>
</evidence>
<evidence type="ECO:0000256" key="3">
    <source>
        <dbReference type="ARBA" id="ARBA00007931"/>
    </source>
</evidence>
<evidence type="ECO:0000256" key="11">
    <source>
        <dbReference type="SAM" id="MobiDB-lite"/>
    </source>
</evidence>
<dbReference type="GO" id="GO:0006508">
    <property type="term" value="P:proteolysis"/>
    <property type="evidence" value="ECO:0007669"/>
    <property type="project" value="UniProtKB-KW"/>
</dbReference>
<evidence type="ECO:0000256" key="6">
    <source>
        <dbReference type="ARBA" id="ARBA00022801"/>
    </source>
</evidence>
<dbReference type="SMART" id="SM00228">
    <property type="entry name" value="PDZ"/>
    <property type="match status" value="1"/>
</dbReference>
<gene>
    <name evidence="14" type="ORF">JY572_11645</name>
</gene>
<dbReference type="InterPro" id="IPR008915">
    <property type="entry name" value="Peptidase_M50"/>
</dbReference>
<proteinExistence type="inferred from homology"/>
<evidence type="ECO:0000256" key="12">
    <source>
        <dbReference type="SAM" id="Phobius"/>
    </source>
</evidence>
<keyword evidence="4 14" id="KW-0645">Protease</keyword>
<feature type="compositionally biased region" description="Low complexity" evidence="11">
    <location>
        <begin position="512"/>
        <end position="532"/>
    </location>
</feature>
<keyword evidence="5 12" id="KW-0812">Transmembrane</keyword>
<evidence type="ECO:0000256" key="5">
    <source>
        <dbReference type="ARBA" id="ARBA00022692"/>
    </source>
</evidence>
<evidence type="ECO:0000256" key="2">
    <source>
        <dbReference type="ARBA" id="ARBA00004141"/>
    </source>
</evidence>
<feature type="compositionally biased region" description="Low complexity" evidence="11">
    <location>
        <begin position="369"/>
        <end position="479"/>
    </location>
</feature>
<dbReference type="PANTHER" id="PTHR42837">
    <property type="entry name" value="REGULATOR OF SIGMA-E PROTEASE RSEP"/>
    <property type="match status" value="1"/>
</dbReference>
<protein>
    <submittedName>
        <fullName evidence="14">Site-2 protease family protein</fullName>
    </submittedName>
</protein>
<evidence type="ECO:0000256" key="9">
    <source>
        <dbReference type="ARBA" id="ARBA00023049"/>
    </source>
</evidence>